<accession>A0A1G2HG28</accession>
<dbReference type="GO" id="GO:0016020">
    <property type="term" value="C:membrane"/>
    <property type="evidence" value="ECO:0007669"/>
    <property type="project" value="TreeGrafter"/>
</dbReference>
<dbReference type="InterPro" id="IPR050266">
    <property type="entry name" value="AB_hydrolase_sf"/>
</dbReference>
<feature type="non-terminal residue" evidence="2">
    <location>
        <position position="1"/>
    </location>
</feature>
<evidence type="ECO:0000313" key="2">
    <source>
        <dbReference type="EMBL" id="OGZ60858.1"/>
    </source>
</evidence>
<dbReference type="Proteomes" id="UP000178835">
    <property type="component" value="Unassembled WGS sequence"/>
</dbReference>
<dbReference type="PANTHER" id="PTHR43798:SF33">
    <property type="entry name" value="HYDROLASE, PUTATIVE (AFU_ORTHOLOGUE AFUA_2G14860)-RELATED"/>
    <property type="match status" value="1"/>
</dbReference>
<sequence>KIIGDYYPADEENAPAVFLLHMMPATKESWRDLASVLVERGFQVLAIDERGHGESTENGTLNFREFSSEQQQTKMLDVLAAREFFTKKGVSVSNIFFGGASIGANLAIQYLAENRDCRAVFALSPGYNYYGIQTLSLMEGVGAEQNVFLAAAKDDSNVPDSYKAVEELEKTGKARKTVKIFDVGGHGTDIFKEHPDLMRELADWLKGFIG</sequence>
<comment type="caution">
    <text evidence="2">The sequence shown here is derived from an EMBL/GenBank/DDBJ whole genome shotgun (WGS) entry which is preliminary data.</text>
</comment>
<reference evidence="2 3" key="1">
    <citation type="journal article" date="2016" name="Nat. Commun.">
        <title>Thousands of microbial genomes shed light on interconnected biogeochemical processes in an aquifer system.</title>
        <authorList>
            <person name="Anantharaman K."/>
            <person name="Brown C.T."/>
            <person name="Hug L.A."/>
            <person name="Sharon I."/>
            <person name="Castelle C.J."/>
            <person name="Probst A.J."/>
            <person name="Thomas B.C."/>
            <person name="Singh A."/>
            <person name="Wilkins M.J."/>
            <person name="Karaoz U."/>
            <person name="Brodie E.L."/>
            <person name="Williams K.H."/>
            <person name="Hubbard S.S."/>
            <person name="Banfield J.F."/>
        </authorList>
    </citation>
    <scope>NUCLEOTIDE SEQUENCE [LARGE SCALE GENOMIC DNA]</scope>
</reference>
<evidence type="ECO:0000259" key="1">
    <source>
        <dbReference type="Pfam" id="PF12146"/>
    </source>
</evidence>
<protein>
    <recommendedName>
        <fullName evidence="1">Serine aminopeptidase S33 domain-containing protein</fullName>
    </recommendedName>
</protein>
<dbReference type="Gene3D" id="3.40.50.1820">
    <property type="entry name" value="alpha/beta hydrolase"/>
    <property type="match status" value="1"/>
</dbReference>
<dbReference type="EMBL" id="MHOH01000011">
    <property type="protein sequence ID" value="OGZ60858.1"/>
    <property type="molecule type" value="Genomic_DNA"/>
</dbReference>
<evidence type="ECO:0000313" key="3">
    <source>
        <dbReference type="Proteomes" id="UP000178835"/>
    </source>
</evidence>
<dbReference type="InterPro" id="IPR022742">
    <property type="entry name" value="Hydrolase_4"/>
</dbReference>
<dbReference type="AlphaFoldDB" id="A0A1G2HG28"/>
<dbReference type="Pfam" id="PF12146">
    <property type="entry name" value="Hydrolase_4"/>
    <property type="match status" value="1"/>
</dbReference>
<dbReference type="InterPro" id="IPR029058">
    <property type="entry name" value="AB_hydrolase_fold"/>
</dbReference>
<gene>
    <name evidence="2" type="ORF">A2919_02300</name>
</gene>
<name>A0A1G2HG28_9BACT</name>
<feature type="domain" description="Serine aminopeptidase S33" evidence="1">
    <location>
        <begin position="15"/>
        <end position="128"/>
    </location>
</feature>
<proteinExistence type="predicted"/>
<dbReference type="SUPFAM" id="SSF53474">
    <property type="entry name" value="alpha/beta-Hydrolases"/>
    <property type="match status" value="1"/>
</dbReference>
<organism evidence="2 3">
    <name type="scientific">Candidatus Spechtbacteria bacterium RIFCSPLOWO2_01_FULL_43_12</name>
    <dbReference type="NCBI Taxonomy" id="1802162"/>
    <lineage>
        <taxon>Bacteria</taxon>
        <taxon>Candidatus Spechtiibacteriota</taxon>
    </lineage>
</organism>
<dbReference type="PANTHER" id="PTHR43798">
    <property type="entry name" value="MONOACYLGLYCEROL LIPASE"/>
    <property type="match status" value="1"/>
</dbReference>